<sequence length="77" mass="8568">MVALAELYEDGLGVKLDKNKAMKLYRTAADRATRSDKTRDGEGTEVDLGKARYWFERAAAKGHQKARQNLAGLDARV</sequence>
<dbReference type="PANTHER" id="PTHR45011">
    <property type="entry name" value="DAP3-BINDING CELL DEATH ENHANCER 1"/>
    <property type="match status" value="1"/>
</dbReference>
<evidence type="ECO:0000313" key="1">
    <source>
        <dbReference type="EMBL" id="KAK7254550.1"/>
    </source>
</evidence>
<dbReference type="Gene3D" id="1.25.40.10">
    <property type="entry name" value="Tetratricopeptide repeat domain"/>
    <property type="match status" value="1"/>
</dbReference>
<name>A0ABR1GEW8_AURAN</name>
<dbReference type="SMART" id="SM00671">
    <property type="entry name" value="SEL1"/>
    <property type="match status" value="2"/>
</dbReference>
<dbReference type="Pfam" id="PF08238">
    <property type="entry name" value="Sel1"/>
    <property type="match status" value="2"/>
</dbReference>
<reference evidence="1 2" key="1">
    <citation type="submission" date="2024-03" db="EMBL/GenBank/DDBJ databases">
        <title>Aureococcus anophagefferens CCMP1851 and Kratosvirus quantuckense: Draft genome of a second virus-susceptible host strain in the model system.</title>
        <authorList>
            <person name="Chase E."/>
            <person name="Truchon A.R."/>
            <person name="Schepens W."/>
            <person name="Wilhelm S.W."/>
        </authorList>
    </citation>
    <scope>NUCLEOTIDE SEQUENCE [LARGE SCALE GENOMIC DNA]</scope>
    <source>
        <strain evidence="1 2">CCMP1851</strain>
    </source>
</reference>
<dbReference type="Proteomes" id="UP001363151">
    <property type="component" value="Unassembled WGS sequence"/>
</dbReference>
<dbReference type="InterPro" id="IPR011990">
    <property type="entry name" value="TPR-like_helical_dom_sf"/>
</dbReference>
<evidence type="ECO:0008006" key="3">
    <source>
        <dbReference type="Google" id="ProtNLM"/>
    </source>
</evidence>
<evidence type="ECO:0000313" key="2">
    <source>
        <dbReference type="Proteomes" id="UP001363151"/>
    </source>
</evidence>
<dbReference type="PANTHER" id="PTHR45011:SF1">
    <property type="entry name" value="DAP3-BINDING CELL DEATH ENHANCER 1"/>
    <property type="match status" value="1"/>
</dbReference>
<protein>
    <recommendedName>
        <fullName evidence="3">Sel1 repeat family protein</fullName>
    </recommendedName>
</protein>
<dbReference type="InterPro" id="IPR006597">
    <property type="entry name" value="Sel1-like"/>
</dbReference>
<keyword evidence="2" id="KW-1185">Reference proteome</keyword>
<accession>A0ABR1GEW8</accession>
<comment type="caution">
    <text evidence="1">The sequence shown here is derived from an EMBL/GenBank/DDBJ whole genome shotgun (WGS) entry which is preliminary data.</text>
</comment>
<dbReference type="InterPro" id="IPR052748">
    <property type="entry name" value="ISR_Activator"/>
</dbReference>
<dbReference type="EMBL" id="JBBJCI010000024">
    <property type="protein sequence ID" value="KAK7254550.1"/>
    <property type="molecule type" value="Genomic_DNA"/>
</dbReference>
<organism evidence="1 2">
    <name type="scientific">Aureococcus anophagefferens</name>
    <name type="common">Harmful bloom alga</name>
    <dbReference type="NCBI Taxonomy" id="44056"/>
    <lineage>
        <taxon>Eukaryota</taxon>
        <taxon>Sar</taxon>
        <taxon>Stramenopiles</taxon>
        <taxon>Ochrophyta</taxon>
        <taxon>Pelagophyceae</taxon>
        <taxon>Pelagomonadales</taxon>
        <taxon>Pelagomonadaceae</taxon>
        <taxon>Aureococcus</taxon>
    </lineage>
</organism>
<dbReference type="SUPFAM" id="SSF81901">
    <property type="entry name" value="HCP-like"/>
    <property type="match status" value="1"/>
</dbReference>
<gene>
    <name evidence="1" type="ORF">SO694_000114103</name>
</gene>
<proteinExistence type="predicted"/>